<feature type="domain" description="TauD/TfdA-like" evidence="6">
    <location>
        <begin position="154"/>
        <end position="323"/>
    </location>
</feature>
<dbReference type="GO" id="GO:0051213">
    <property type="term" value="F:dioxygenase activity"/>
    <property type="evidence" value="ECO:0007669"/>
    <property type="project" value="UniProtKB-KW"/>
</dbReference>
<evidence type="ECO:0000256" key="3">
    <source>
        <dbReference type="ARBA" id="ARBA00023002"/>
    </source>
</evidence>
<keyword evidence="8" id="KW-1185">Reference proteome</keyword>
<proteinExistence type="inferred from homology"/>
<evidence type="ECO:0000256" key="2">
    <source>
        <dbReference type="ARBA" id="ARBA00022723"/>
    </source>
</evidence>
<accession>A0A7H1BKU9</accession>
<sequence length="343" mass="37269">MRSAGGPPGSGRRPAGTYAEVRLPDGARDLLAQRLASDNDPFGDIDRASARCHQAFAQLPLDVLQTLLDFGRHPDAPGVAFLRNLPVDALLPPTPRDGGPSLGKRTFVAEGVLLGLSGLLGEPVGFLSEREGRLVHDVVPVALGATTQTSQGSRVFLTFHNDLVHDRRDCYSLPSPDFVVLNCLRADRENAACSYYADARDITGLLDEETLAVLRSPVFRMNAPGGFVSTLADHDEAYSAPVPILRGPGEFPEVVSAANGVRPLTVAGQAAFDSFQSACRAAAHEVRLAPGQALLINNRKGVHARSCYTARYDGRDRWLQRTYVRRNLWDIRHRSVPGIRRIH</sequence>
<dbReference type="InterPro" id="IPR042098">
    <property type="entry name" value="TauD-like_sf"/>
</dbReference>
<evidence type="ECO:0000256" key="4">
    <source>
        <dbReference type="ARBA" id="ARBA00023004"/>
    </source>
</evidence>
<dbReference type="InterPro" id="IPR014503">
    <property type="entry name" value="Clavaminate_syn-like"/>
</dbReference>
<comment type="similarity">
    <text evidence="1">Belongs to the clavaminate synthase family.</text>
</comment>
<keyword evidence="4 5" id="KW-0408">Iron</keyword>
<name>A0A7H1BKU9_9ACTN</name>
<reference evidence="7 8" key="1">
    <citation type="submission" date="2020-09" db="EMBL/GenBank/DDBJ databases">
        <title>A novel species.</title>
        <authorList>
            <person name="Gao J."/>
        </authorList>
    </citation>
    <scope>NUCLEOTIDE SEQUENCE [LARGE SCALE GENOMIC DNA]</scope>
    <source>
        <strain evidence="7 8">CRXT-Y-14</strain>
        <plasmid evidence="7 8">unnamed1</plasmid>
    </source>
</reference>
<organism evidence="7 8">
    <name type="scientific">Streptomyces xanthii</name>
    <dbReference type="NCBI Taxonomy" id="2768069"/>
    <lineage>
        <taxon>Bacteria</taxon>
        <taxon>Bacillati</taxon>
        <taxon>Actinomycetota</taxon>
        <taxon>Actinomycetes</taxon>
        <taxon>Kitasatosporales</taxon>
        <taxon>Streptomycetaceae</taxon>
        <taxon>Streptomyces</taxon>
    </lineage>
</organism>
<evidence type="ECO:0000256" key="1">
    <source>
        <dbReference type="ARBA" id="ARBA00008425"/>
    </source>
</evidence>
<evidence type="ECO:0000256" key="5">
    <source>
        <dbReference type="PIRSR" id="PIRSR019543-2"/>
    </source>
</evidence>
<evidence type="ECO:0000313" key="8">
    <source>
        <dbReference type="Proteomes" id="UP000516428"/>
    </source>
</evidence>
<feature type="binding site" evidence="5">
    <location>
        <position position="303"/>
    </location>
    <ligand>
        <name>Fe cation</name>
        <dbReference type="ChEBI" id="CHEBI:24875"/>
    </ligand>
</feature>
<dbReference type="KEGG" id="sxn:IAG42_37060"/>
<dbReference type="GO" id="GO:0005506">
    <property type="term" value="F:iron ion binding"/>
    <property type="evidence" value="ECO:0007669"/>
    <property type="project" value="InterPro"/>
</dbReference>
<dbReference type="InterPro" id="IPR003819">
    <property type="entry name" value="TauD/TfdA-like"/>
</dbReference>
<dbReference type="RefSeq" id="WP_188342009.1">
    <property type="nucleotide sequence ID" value="NZ_CP061282.1"/>
</dbReference>
<keyword evidence="2 5" id="KW-0479">Metal-binding</keyword>
<dbReference type="SUPFAM" id="SSF51197">
    <property type="entry name" value="Clavaminate synthase-like"/>
    <property type="match status" value="1"/>
</dbReference>
<keyword evidence="3" id="KW-0560">Oxidoreductase</keyword>
<evidence type="ECO:0000259" key="6">
    <source>
        <dbReference type="Pfam" id="PF02668"/>
    </source>
</evidence>
<dbReference type="PIRSF" id="PIRSF019543">
    <property type="entry name" value="Clavaminate_syn"/>
    <property type="match status" value="1"/>
</dbReference>
<protein>
    <submittedName>
        <fullName evidence="7">TauD/TfdA family dioxygenase</fullName>
    </submittedName>
</protein>
<geneLocation type="plasmid" evidence="7 8">
    <name>unnamed1</name>
</geneLocation>
<keyword evidence="7" id="KW-0614">Plasmid</keyword>
<gene>
    <name evidence="7" type="ORF">IAG42_37060</name>
</gene>
<evidence type="ECO:0000313" key="7">
    <source>
        <dbReference type="EMBL" id="QNS09354.1"/>
    </source>
</evidence>
<dbReference type="Gene3D" id="3.60.130.10">
    <property type="entry name" value="Clavaminate synthase-like"/>
    <property type="match status" value="1"/>
</dbReference>
<dbReference type="AlphaFoldDB" id="A0A7H1BKU9"/>
<dbReference type="EMBL" id="CP061282">
    <property type="protein sequence ID" value="QNS09354.1"/>
    <property type="molecule type" value="Genomic_DNA"/>
</dbReference>
<keyword evidence="7" id="KW-0223">Dioxygenase</keyword>
<dbReference type="Pfam" id="PF02668">
    <property type="entry name" value="TauD"/>
    <property type="match status" value="1"/>
</dbReference>
<dbReference type="Proteomes" id="UP000516428">
    <property type="component" value="Plasmid unnamed1"/>
</dbReference>